<dbReference type="RefSeq" id="WP_090149452.1">
    <property type="nucleotide sequence ID" value="NZ_FNAN01000006.1"/>
</dbReference>
<evidence type="ECO:0000313" key="1">
    <source>
        <dbReference type="EMBL" id="SDE69043.1"/>
    </source>
</evidence>
<proteinExistence type="predicted"/>
<sequence length="280" mass="32644">MHIHLFRNARKWDSCLIPIDDTTFGMILQFKVNLVRVEPTTRFFMGDTYATGNGILHDTYGRFHLQRWGDTEWENYKRDFVNVVQRHWSDKFILDPSKDWYVPRTTSPRNSATIQCGLSIQLVDTAARAHQTYRIIHPQEDTFRSFVVENSRTGIFTHQDLESHWNDRPTRIGSETHNVSFLQTTINHEFGHTLGLDHVNGVGNTDRHYGVTLSERENQMGMGGLLTPRHARPWIQRLRNHLIPQTQYDTTVTFRGRVASPQLIEYWDNDWRPAAPTTAS</sequence>
<dbReference type="STRING" id="659014.SAMN04487996_106218"/>
<name>A0A1G7EZD3_9BACT</name>
<dbReference type="EMBL" id="FNAN01000006">
    <property type="protein sequence ID" value="SDE69043.1"/>
    <property type="molecule type" value="Genomic_DNA"/>
</dbReference>
<dbReference type="SUPFAM" id="SSF55486">
    <property type="entry name" value="Metalloproteases ('zincins'), catalytic domain"/>
    <property type="match status" value="1"/>
</dbReference>
<accession>A0A1G7EZD3</accession>
<protein>
    <submittedName>
        <fullName evidence="1">Uncharacterized protein</fullName>
    </submittedName>
</protein>
<dbReference type="OrthoDB" id="930991at2"/>
<evidence type="ECO:0000313" key="2">
    <source>
        <dbReference type="Proteomes" id="UP000198748"/>
    </source>
</evidence>
<dbReference type="InterPro" id="IPR024079">
    <property type="entry name" value="MetalloPept_cat_dom_sf"/>
</dbReference>
<dbReference type="Proteomes" id="UP000198748">
    <property type="component" value="Unassembled WGS sequence"/>
</dbReference>
<gene>
    <name evidence="1" type="ORF">SAMN04487996_106218</name>
</gene>
<dbReference type="AlphaFoldDB" id="A0A1G7EZD3"/>
<dbReference type="GO" id="GO:0008237">
    <property type="term" value="F:metallopeptidase activity"/>
    <property type="evidence" value="ECO:0007669"/>
    <property type="project" value="InterPro"/>
</dbReference>
<organism evidence="1 2">
    <name type="scientific">Dyadobacter soli</name>
    <dbReference type="NCBI Taxonomy" id="659014"/>
    <lineage>
        <taxon>Bacteria</taxon>
        <taxon>Pseudomonadati</taxon>
        <taxon>Bacteroidota</taxon>
        <taxon>Cytophagia</taxon>
        <taxon>Cytophagales</taxon>
        <taxon>Spirosomataceae</taxon>
        <taxon>Dyadobacter</taxon>
    </lineage>
</organism>
<reference evidence="2" key="1">
    <citation type="submission" date="2016-10" db="EMBL/GenBank/DDBJ databases">
        <authorList>
            <person name="Varghese N."/>
            <person name="Submissions S."/>
        </authorList>
    </citation>
    <scope>NUCLEOTIDE SEQUENCE [LARGE SCALE GENOMIC DNA]</scope>
    <source>
        <strain evidence="2">DSM 25329</strain>
    </source>
</reference>
<keyword evidence="2" id="KW-1185">Reference proteome</keyword>
<dbReference type="Gene3D" id="3.40.390.10">
    <property type="entry name" value="Collagenase (Catalytic Domain)"/>
    <property type="match status" value="1"/>
</dbReference>